<keyword evidence="7" id="KW-1185">Reference proteome</keyword>
<dbReference type="eggNOG" id="COG1136">
    <property type="taxonomic scope" value="Bacteria"/>
</dbReference>
<dbReference type="InterPro" id="IPR003439">
    <property type="entry name" value="ABC_transporter-like_ATP-bd"/>
</dbReference>
<dbReference type="PROSITE" id="PS00211">
    <property type="entry name" value="ABC_TRANSPORTER_1"/>
    <property type="match status" value="1"/>
</dbReference>
<organism evidence="6 7">
    <name type="scientific">Ruminiclostridium cellobioparum subsp. termitidis CT1112</name>
    <dbReference type="NCBI Taxonomy" id="1195236"/>
    <lineage>
        <taxon>Bacteria</taxon>
        <taxon>Bacillati</taxon>
        <taxon>Bacillota</taxon>
        <taxon>Clostridia</taxon>
        <taxon>Eubacteriales</taxon>
        <taxon>Oscillospiraceae</taxon>
        <taxon>Ruminiclostridium</taxon>
    </lineage>
</organism>
<dbReference type="GO" id="GO:0022857">
    <property type="term" value="F:transmembrane transporter activity"/>
    <property type="evidence" value="ECO:0007669"/>
    <property type="project" value="UniProtKB-ARBA"/>
</dbReference>
<dbReference type="InterPro" id="IPR003593">
    <property type="entry name" value="AAA+_ATPase"/>
</dbReference>
<dbReference type="CDD" id="cd03255">
    <property type="entry name" value="ABC_MJ0796_LolCDE_FtsE"/>
    <property type="match status" value="1"/>
</dbReference>
<dbReference type="InterPro" id="IPR027417">
    <property type="entry name" value="P-loop_NTPase"/>
</dbReference>
<dbReference type="PATRIC" id="fig|1195236.3.peg.4888"/>
<keyword evidence="3" id="KW-0547">Nucleotide-binding</keyword>
<dbReference type="GO" id="GO:0016887">
    <property type="term" value="F:ATP hydrolysis activity"/>
    <property type="evidence" value="ECO:0007669"/>
    <property type="project" value="InterPro"/>
</dbReference>
<dbReference type="EMBL" id="AORV01000065">
    <property type="protein sequence ID" value="EMS69560.1"/>
    <property type="molecule type" value="Genomic_DNA"/>
</dbReference>
<dbReference type="SUPFAM" id="SSF52540">
    <property type="entry name" value="P-loop containing nucleoside triphosphate hydrolases"/>
    <property type="match status" value="1"/>
</dbReference>
<dbReference type="AlphaFoldDB" id="S0FFD4"/>
<dbReference type="GO" id="GO:0098796">
    <property type="term" value="C:membrane protein complex"/>
    <property type="evidence" value="ECO:0007669"/>
    <property type="project" value="UniProtKB-ARBA"/>
</dbReference>
<dbReference type="InterPro" id="IPR017911">
    <property type="entry name" value="MacB-like_ATP-bd"/>
</dbReference>
<evidence type="ECO:0000256" key="1">
    <source>
        <dbReference type="ARBA" id="ARBA00005417"/>
    </source>
</evidence>
<evidence type="ECO:0000313" key="7">
    <source>
        <dbReference type="Proteomes" id="UP000014155"/>
    </source>
</evidence>
<proteinExistence type="inferred from homology"/>
<dbReference type="PROSITE" id="PS50893">
    <property type="entry name" value="ABC_TRANSPORTER_2"/>
    <property type="match status" value="1"/>
</dbReference>
<dbReference type="STRING" id="1195236.CTER_4704"/>
<keyword evidence="2" id="KW-0813">Transport</keyword>
<feature type="domain" description="ABC transporter" evidence="5">
    <location>
        <begin position="4"/>
        <end position="245"/>
    </location>
</feature>
<keyword evidence="4" id="KW-0067">ATP-binding</keyword>
<dbReference type="PANTHER" id="PTHR42798">
    <property type="entry name" value="LIPOPROTEIN-RELEASING SYSTEM ATP-BINDING PROTEIN LOLD"/>
    <property type="match status" value="1"/>
</dbReference>
<dbReference type="PANTHER" id="PTHR42798:SF7">
    <property type="entry name" value="ALPHA-D-RIBOSE 1-METHYLPHOSPHONATE 5-TRIPHOSPHATE SYNTHASE SUBUNIT PHNL"/>
    <property type="match status" value="1"/>
</dbReference>
<evidence type="ECO:0000256" key="2">
    <source>
        <dbReference type="ARBA" id="ARBA00022448"/>
    </source>
</evidence>
<dbReference type="FunFam" id="3.40.50.300:FF:000032">
    <property type="entry name" value="Export ABC transporter ATP-binding protein"/>
    <property type="match status" value="1"/>
</dbReference>
<evidence type="ECO:0000259" key="5">
    <source>
        <dbReference type="PROSITE" id="PS50893"/>
    </source>
</evidence>
<evidence type="ECO:0000256" key="3">
    <source>
        <dbReference type="ARBA" id="ARBA00022741"/>
    </source>
</evidence>
<evidence type="ECO:0000313" key="6">
    <source>
        <dbReference type="EMBL" id="EMS69560.1"/>
    </source>
</evidence>
<dbReference type="Gene3D" id="3.40.50.300">
    <property type="entry name" value="P-loop containing nucleotide triphosphate hydrolases"/>
    <property type="match status" value="1"/>
</dbReference>
<accession>S0FFD4</accession>
<comment type="similarity">
    <text evidence="1">Belongs to the ABC transporter superfamily.</text>
</comment>
<evidence type="ECO:0000256" key="4">
    <source>
        <dbReference type="ARBA" id="ARBA00022840"/>
    </source>
</evidence>
<gene>
    <name evidence="6" type="ORF">CTER_4704</name>
</gene>
<protein>
    <submittedName>
        <fullName evidence="6">ABC-type antimicrobial peptide transport system, ATPase component</fullName>
    </submittedName>
</protein>
<dbReference type="GO" id="GO:0005524">
    <property type="term" value="F:ATP binding"/>
    <property type="evidence" value="ECO:0007669"/>
    <property type="project" value="UniProtKB-KW"/>
</dbReference>
<dbReference type="Proteomes" id="UP000014155">
    <property type="component" value="Unassembled WGS sequence"/>
</dbReference>
<reference evidence="6 7" key="1">
    <citation type="journal article" date="2013" name="Genome Announc.">
        <title>Draft Genome Sequence of the Cellulolytic, Mesophilic, Anaerobic Bacterium Clostridium termitidis Strain CT1112 (DSM 5398).</title>
        <authorList>
            <person name="Lal S."/>
            <person name="Ramachandran U."/>
            <person name="Zhang X."/>
            <person name="Munir R."/>
            <person name="Sparling R."/>
            <person name="Levin D.B."/>
        </authorList>
    </citation>
    <scope>NUCLEOTIDE SEQUENCE [LARGE SCALE GENOMIC DNA]</scope>
    <source>
        <strain evidence="6 7">CT1112</strain>
    </source>
</reference>
<name>S0FFD4_RUMCE</name>
<dbReference type="Pfam" id="PF00005">
    <property type="entry name" value="ABC_tran"/>
    <property type="match status" value="1"/>
</dbReference>
<comment type="caution">
    <text evidence="6">The sequence shown here is derived from an EMBL/GenBank/DDBJ whole genome shotgun (WGS) entry which is preliminary data.</text>
</comment>
<dbReference type="SMART" id="SM00382">
    <property type="entry name" value="AAA"/>
    <property type="match status" value="1"/>
</dbReference>
<sequence>MALIEVKNLIKTYYGQKNKQSTNALNGVELTINEGEFLGVMGPSGSGKTTLLNMLSGIDVPTGGNVVIENQDLFSMKAEELALFRRRRMGFVFQEFNLLDSLTLRENIMLPLILDKKPMSQIEEKINRYLQLFDIEKAADKHPYNVSGGQQQRAAVARALVNNPAVIFADEPTGNIDSKSAKAVMGCFERINEDEKATILMVTHDPFAASYCKRIIFIRDGQICFEQLRDGSRSQFFEKIIDSLAVLEGEADKDEI</sequence>
<dbReference type="InterPro" id="IPR017871">
    <property type="entry name" value="ABC_transporter-like_CS"/>
</dbReference>
<dbReference type="RefSeq" id="WP_004629813.1">
    <property type="nucleotide sequence ID" value="NZ_AORV01000065.1"/>
</dbReference>